<evidence type="ECO:0000256" key="1">
    <source>
        <dbReference type="SAM" id="Phobius"/>
    </source>
</evidence>
<dbReference type="Pfam" id="PF06170">
    <property type="entry name" value="DUF983"/>
    <property type="match status" value="1"/>
</dbReference>
<accession>A0A7Y0DY25</accession>
<comment type="caution">
    <text evidence="2">The sequence shown here is derived from an EMBL/GenBank/DDBJ whole genome shotgun (WGS) entry which is preliminary data.</text>
</comment>
<keyword evidence="1" id="KW-0812">Transmembrane</keyword>
<dbReference type="AlphaFoldDB" id="A0A7Y0DY25"/>
<dbReference type="RefSeq" id="WP_169623978.1">
    <property type="nucleotide sequence ID" value="NZ_JABBNT010000001.1"/>
</dbReference>
<reference evidence="2 3" key="1">
    <citation type="submission" date="2020-04" db="EMBL/GenBank/DDBJ databases">
        <title>Rhodospirillaceae bacterium KN72 isolated from deep sea.</title>
        <authorList>
            <person name="Zhang D.-C."/>
        </authorList>
    </citation>
    <scope>NUCLEOTIDE SEQUENCE [LARGE SCALE GENOMIC DNA]</scope>
    <source>
        <strain evidence="2 3">KN72</strain>
    </source>
</reference>
<sequence>MLPPSPWKTGYRGRCPRCGEGKLYSSFLKVADGCTYCGLKYDFENAGDGAVPFLILIIGGIGVGLGAWVLLAFDTGVLAPILVTVPVVILLTLFLLPKAKGLLIALQYVNAAGDTGTDAIDE</sequence>
<feature type="transmembrane region" description="Helical" evidence="1">
    <location>
        <begin position="50"/>
        <end position="71"/>
    </location>
</feature>
<evidence type="ECO:0000313" key="3">
    <source>
        <dbReference type="Proteomes" id="UP000539372"/>
    </source>
</evidence>
<feature type="transmembrane region" description="Helical" evidence="1">
    <location>
        <begin position="77"/>
        <end position="96"/>
    </location>
</feature>
<dbReference type="Proteomes" id="UP000539372">
    <property type="component" value="Unassembled WGS sequence"/>
</dbReference>
<name>A0A7Y0DY25_9PROT</name>
<keyword evidence="1" id="KW-1133">Transmembrane helix</keyword>
<protein>
    <submittedName>
        <fullName evidence="2">DUF983 domain-containing protein</fullName>
    </submittedName>
</protein>
<dbReference type="InterPro" id="IPR009325">
    <property type="entry name" value="DUF983"/>
</dbReference>
<keyword evidence="3" id="KW-1185">Reference proteome</keyword>
<gene>
    <name evidence="2" type="ORF">HH303_04475</name>
</gene>
<evidence type="ECO:0000313" key="2">
    <source>
        <dbReference type="EMBL" id="NMM43720.1"/>
    </source>
</evidence>
<proteinExistence type="predicted"/>
<keyword evidence="1" id="KW-0472">Membrane</keyword>
<dbReference type="EMBL" id="JABBNT010000001">
    <property type="protein sequence ID" value="NMM43720.1"/>
    <property type="molecule type" value="Genomic_DNA"/>
</dbReference>
<organism evidence="2 3">
    <name type="scientific">Pacificispira spongiicola</name>
    <dbReference type="NCBI Taxonomy" id="2729598"/>
    <lineage>
        <taxon>Bacteria</taxon>
        <taxon>Pseudomonadati</taxon>
        <taxon>Pseudomonadota</taxon>
        <taxon>Alphaproteobacteria</taxon>
        <taxon>Rhodospirillales</taxon>
        <taxon>Rhodospirillaceae</taxon>
        <taxon>Pacificispira</taxon>
    </lineage>
</organism>